<comment type="caution">
    <text evidence="1">The sequence shown here is derived from an EMBL/GenBank/DDBJ whole genome shotgun (WGS) entry which is preliminary data.</text>
</comment>
<organism evidence="1 2">
    <name type="scientific">Mycolicibacterium hippocampi</name>
    <dbReference type="NCBI Taxonomy" id="659824"/>
    <lineage>
        <taxon>Bacteria</taxon>
        <taxon>Bacillati</taxon>
        <taxon>Actinomycetota</taxon>
        <taxon>Actinomycetes</taxon>
        <taxon>Mycobacteriales</taxon>
        <taxon>Mycobacteriaceae</taxon>
        <taxon>Mycolicibacterium</taxon>
    </lineage>
</organism>
<evidence type="ECO:0000313" key="2">
    <source>
        <dbReference type="Proteomes" id="UP000465304"/>
    </source>
</evidence>
<sequence>MTVTVTLPDGRTDQYMRFGDSFVKHHDGSLDVVRGGARQPFSYAMGEWTHVEGDEKRWKKHGFWG</sequence>
<gene>
    <name evidence="1" type="ORF">MHIP_19090</name>
</gene>
<reference evidence="1 2" key="1">
    <citation type="journal article" date="2019" name="Emerg. Microbes Infect.">
        <title>Comprehensive subspecies identification of 175 nontuberculous mycobacteria species based on 7547 genomic profiles.</title>
        <authorList>
            <person name="Matsumoto Y."/>
            <person name="Kinjo T."/>
            <person name="Motooka D."/>
            <person name="Nabeya D."/>
            <person name="Jung N."/>
            <person name="Uechi K."/>
            <person name="Horii T."/>
            <person name="Iida T."/>
            <person name="Fujita J."/>
            <person name="Nakamura S."/>
        </authorList>
    </citation>
    <scope>NUCLEOTIDE SEQUENCE [LARGE SCALE GENOMIC DNA]</scope>
    <source>
        <strain evidence="1 2">JCM 30996</strain>
    </source>
</reference>
<keyword evidence="2" id="KW-1185">Reference proteome</keyword>
<protein>
    <submittedName>
        <fullName evidence="1">Uncharacterized protein</fullName>
    </submittedName>
</protein>
<dbReference type="RefSeq" id="WP_163888229.1">
    <property type="nucleotide sequence ID" value="NZ_BLLB01000002.1"/>
</dbReference>
<dbReference type="Proteomes" id="UP000465304">
    <property type="component" value="Unassembled WGS sequence"/>
</dbReference>
<dbReference type="EMBL" id="BLLB01000002">
    <property type="protein sequence ID" value="GFH01426.1"/>
    <property type="molecule type" value="Genomic_DNA"/>
</dbReference>
<name>A0A7I9ZKW2_9MYCO</name>
<accession>A0A7I9ZKW2</accession>
<dbReference type="AlphaFoldDB" id="A0A7I9ZKW2"/>
<proteinExistence type="predicted"/>
<evidence type="ECO:0000313" key="1">
    <source>
        <dbReference type="EMBL" id="GFH01426.1"/>
    </source>
</evidence>